<dbReference type="EMBL" id="JARJCW010000115">
    <property type="protein sequence ID" value="KAJ7192833.1"/>
    <property type="molecule type" value="Genomic_DNA"/>
</dbReference>
<evidence type="ECO:0000313" key="1">
    <source>
        <dbReference type="EMBL" id="KAJ7192833.1"/>
    </source>
</evidence>
<comment type="caution">
    <text evidence="1">The sequence shown here is derived from an EMBL/GenBank/DDBJ whole genome shotgun (WGS) entry which is preliminary data.</text>
</comment>
<protein>
    <recommendedName>
        <fullName evidence="3">Transposase Tc1-like domain-containing protein</fullName>
    </recommendedName>
</protein>
<evidence type="ECO:0008006" key="3">
    <source>
        <dbReference type="Google" id="ProtNLM"/>
    </source>
</evidence>
<organism evidence="1 2">
    <name type="scientific">Mycena pura</name>
    <dbReference type="NCBI Taxonomy" id="153505"/>
    <lineage>
        <taxon>Eukaryota</taxon>
        <taxon>Fungi</taxon>
        <taxon>Dikarya</taxon>
        <taxon>Basidiomycota</taxon>
        <taxon>Agaricomycotina</taxon>
        <taxon>Agaricomycetes</taxon>
        <taxon>Agaricomycetidae</taxon>
        <taxon>Agaricales</taxon>
        <taxon>Marasmiineae</taxon>
        <taxon>Mycenaceae</taxon>
        <taxon>Mycena</taxon>
    </lineage>
</organism>
<keyword evidence="2" id="KW-1185">Reference proteome</keyword>
<accession>A0AAD6UVA3</accession>
<name>A0AAD6UVA3_9AGAR</name>
<evidence type="ECO:0000313" key="2">
    <source>
        <dbReference type="Proteomes" id="UP001219525"/>
    </source>
</evidence>
<reference evidence="1" key="1">
    <citation type="submission" date="2023-03" db="EMBL/GenBank/DDBJ databases">
        <title>Massive genome expansion in bonnet fungi (Mycena s.s.) driven by repeated elements and novel gene families across ecological guilds.</title>
        <authorList>
            <consortium name="Lawrence Berkeley National Laboratory"/>
            <person name="Harder C.B."/>
            <person name="Miyauchi S."/>
            <person name="Viragh M."/>
            <person name="Kuo A."/>
            <person name="Thoen E."/>
            <person name="Andreopoulos B."/>
            <person name="Lu D."/>
            <person name="Skrede I."/>
            <person name="Drula E."/>
            <person name="Henrissat B."/>
            <person name="Morin E."/>
            <person name="Kohler A."/>
            <person name="Barry K."/>
            <person name="LaButti K."/>
            <person name="Morin E."/>
            <person name="Salamov A."/>
            <person name="Lipzen A."/>
            <person name="Mereny Z."/>
            <person name="Hegedus B."/>
            <person name="Baldrian P."/>
            <person name="Stursova M."/>
            <person name="Weitz H."/>
            <person name="Taylor A."/>
            <person name="Grigoriev I.V."/>
            <person name="Nagy L.G."/>
            <person name="Martin F."/>
            <person name="Kauserud H."/>
        </authorList>
    </citation>
    <scope>NUCLEOTIDE SEQUENCE</scope>
    <source>
        <strain evidence="1">9144</strain>
    </source>
</reference>
<dbReference type="AlphaFoldDB" id="A0AAD6UVA3"/>
<sequence length="137" mass="15474">MPRHIGNTQLDSPLKNRFIGAVQTHHNIARAACKYGINANMGYKLWKKFQETGVTANRHRRGHPALFSTPEKAQIVAHAVANHRKPFRDIGNEITPQASEPTIRCLMAEDGYQRRVARKVPYLSCAAKAKCLQWAEE</sequence>
<dbReference type="Proteomes" id="UP001219525">
    <property type="component" value="Unassembled WGS sequence"/>
</dbReference>
<gene>
    <name evidence="1" type="ORF">GGX14DRAFT_577827</name>
</gene>
<proteinExistence type="predicted"/>